<dbReference type="Proteomes" id="UP000515728">
    <property type="component" value="Chromosome"/>
</dbReference>
<dbReference type="AlphaFoldDB" id="A0A7G7MNH3"/>
<keyword evidence="1" id="KW-0812">Transmembrane</keyword>
<keyword evidence="1" id="KW-0472">Membrane</keyword>
<accession>A0A7G7MNH3</accession>
<keyword evidence="1" id="KW-1133">Transmembrane helix</keyword>
<dbReference type="EMBL" id="CP060131">
    <property type="protein sequence ID" value="QNG54334.1"/>
    <property type="molecule type" value="Genomic_DNA"/>
</dbReference>
<keyword evidence="3" id="KW-1185">Reference proteome</keyword>
<reference evidence="2 3" key="1">
    <citation type="submission" date="2020-08" db="EMBL/GenBank/DDBJ databases">
        <authorList>
            <person name="Mo P."/>
        </authorList>
    </citation>
    <scope>NUCLEOTIDE SEQUENCE [LARGE SCALE GENOMIC DNA]</scope>
    <source>
        <strain evidence="2 3">CGMCC 4.1532</strain>
    </source>
</reference>
<feature type="transmembrane region" description="Helical" evidence="1">
    <location>
        <begin position="68"/>
        <end position="90"/>
    </location>
</feature>
<dbReference type="RefSeq" id="WP_185721154.1">
    <property type="nucleotide sequence ID" value="NZ_BAAAWI010000001.1"/>
</dbReference>
<dbReference type="KEGG" id="ppel:H6H00_10820"/>
<proteinExistence type="predicted"/>
<sequence>MTSAAHVRAVRATSAATVLTAAFGVAVLAAADGSARAAALVLASCLATSAVPVAVRVWGGRAPDADALFVRVLVSLSGYLLPMAVFQAQFGA</sequence>
<name>A0A7G7MNH3_9PSEU</name>
<evidence type="ECO:0000313" key="3">
    <source>
        <dbReference type="Proteomes" id="UP000515728"/>
    </source>
</evidence>
<evidence type="ECO:0000313" key="2">
    <source>
        <dbReference type="EMBL" id="QNG54334.1"/>
    </source>
</evidence>
<organism evidence="2 3">
    <name type="scientific">Pseudonocardia petroleophila</name>
    <dbReference type="NCBI Taxonomy" id="37331"/>
    <lineage>
        <taxon>Bacteria</taxon>
        <taxon>Bacillati</taxon>
        <taxon>Actinomycetota</taxon>
        <taxon>Actinomycetes</taxon>
        <taxon>Pseudonocardiales</taxon>
        <taxon>Pseudonocardiaceae</taxon>
        <taxon>Pseudonocardia</taxon>
    </lineage>
</organism>
<feature type="transmembrane region" description="Helical" evidence="1">
    <location>
        <begin position="12"/>
        <end position="31"/>
    </location>
</feature>
<protein>
    <submittedName>
        <fullName evidence="2">Uncharacterized protein</fullName>
    </submittedName>
</protein>
<evidence type="ECO:0000256" key="1">
    <source>
        <dbReference type="SAM" id="Phobius"/>
    </source>
</evidence>
<feature type="transmembrane region" description="Helical" evidence="1">
    <location>
        <begin position="37"/>
        <end position="59"/>
    </location>
</feature>
<gene>
    <name evidence="2" type="ORF">H6H00_10820</name>
</gene>